<name>A0A0K9PTI6_ZOSMR</name>
<comment type="caution">
    <text evidence="6">The sequence shown here is derived from an EMBL/GenBank/DDBJ whole genome shotgun (WGS) entry which is preliminary data.</text>
</comment>
<dbReference type="SUPFAM" id="SSF56214">
    <property type="entry name" value="4'-phosphopantetheinyl transferase"/>
    <property type="match status" value="2"/>
</dbReference>
<dbReference type="GO" id="GO:0000287">
    <property type="term" value="F:magnesium ion binding"/>
    <property type="evidence" value="ECO:0007669"/>
    <property type="project" value="InterPro"/>
</dbReference>
<dbReference type="Gene3D" id="3.90.470.20">
    <property type="entry name" value="4'-phosphopantetheinyl transferase domain"/>
    <property type="match status" value="2"/>
</dbReference>
<keyword evidence="7" id="KW-1185">Reference proteome</keyword>
<dbReference type="SUPFAM" id="SSF82153">
    <property type="entry name" value="FAS1 domain"/>
    <property type="match status" value="1"/>
</dbReference>
<evidence type="ECO:0000259" key="5">
    <source>
        <dbReference type="Pfam" id="PF22624"/>
    </source>
</evidence>
<feature type="compositionally biased region" description="Low complexity" evidence="3">
    <location>
        <begin position="494"/>
        <end position="510"/>
    </location>
</feature>
<dbReference type="Pfam" id="PF01648">
    <property type="entry name" value="ACPS"/>
    <property type="match status" value="1"/>
</dbReference>
<evidence type="ECO:0000256" key="2">
    <source>
        <dbReference type="ARBA" id="ARBA00022679"/>
    </source>
</evidence>
<dbReference type="PANTHER" id="PTHR12215:SF15">
    <property type="entry name" value="4'-PHOSPHOPANTETHEINYL TRANSFERASE SUPERFAMILY-RELATED"/>
    <property type="match status" value="1"/>
</dbReference>
<dbReference type="AlphaFoldDB" id="A0A0K9PTI6"/>
<dbReference type="Pfam" id="PF22624">
    <property type="entry name" value="AASDHPPT_N"/>
    <property type="match status" value="1"/>
</dbReference>
<dbReference type="GO" id="GO:0008897">
    <property type="term" value="F:holo-[acyl-carrier-protein] synthase activity"/>
    <property type="evidence" value="ECO:0000318"/>
    <property type="project" value="GO_Central"/>
</dbReference>
<dbReference type="InterPro" id="IPR055066">
    <property type="entry name" value="AASDHPPT_N"/>
</dbReference>
<feature type="compositionally biased region" description="Low complexity" evidence="3">
    <location>
        <begin position="454"/>
        <end position="465"/>
    </location>
</feature>
<evidence type="ECO:0000259" key="4">
    <source>
        <dbReference type="Pfam" id="PF01648"/>
    </source>
</evidence>
<feature type="compositionally biased region" description="Acidic residues" evidence="3">
    <location>
        <begin position="520"/>
        <end position="529"/>
    </location>
</feature>
<evidence type="ECO:0000256" key="3">
    <source>
        <dbReference type="SAM" id="MobiDB-lite"/>
    </source>
</evidence>
<dbReference type="Proteomes" id="UP000036987">
    <property type="component" value="Unassembled WGS sequence"/>
</dbReference>
<dbReference type="InterPro" id="IPR050559">
    <property type="entry name" value="P-Pant_transferase_sf"/>
</dbReference>
<dbReference type="PANTHER" id="PTHR12215">
    <property type="entry name" value="PHOSPHOPANTETHEINE TRANSFERASE"/>
    <property type="match status" value="1"/>
</dbReference>
<dbReference type="InterPro" id="IPR036378">
    <property type="entry name" value="FAS1_dom_sf"/>
</dbReference>
<keyword evidence="2" id="KW-0808">Transferase</keyword>
<protein>
    <recommendedName>
        <fullName evidence="1">holo-[acyl-carrier-protein] synthase</fullName>
        <ecNumber evidence="1">2.7.8.7</ecNumber>
    </recommendedName>
</protein>
<evidence type="ECO:0000313" key="7">
    <source>
        <dbReference type="Proteomes" id="UP000036987"/>
    </source>
</evidence>
<dbReference type="InterPro" id="IPR008278">
    <property type="entry name" value="4-PPantetheinyl_Trfase_dom"/>
</dbReference>
<feature type="region of interest" description="Disordered" evidence="3">
    <location>
        <begin position="454"/>
        <end position="530"/>
    </location>
</feature>
<evidence type="ECO:0000313" key="6">
    <source>
        <dbReference type="EMBL" id="KMZ72281.1"/>
    </source>
</evidence>
<dbReference type="InterPro" id="IPR037143">
    <property type="entry name" value="4-PPantetheinyl_Trfase_dom_sf"/>
</dbReference>
<dbReference type="EMBL" id="LFYR01000640">
    <property type="protein sequence ID" value="KMZ72281.1"/>
    <property type="molecule type" value="Genomic_DNA"/>
</dbReference>
<dbReference type="OrthoDB" id="26719at2759"/>
<proteinExistence type="predicted"/>
<feature type="compositionally biased region" description="Acidic residues" evidence="3">
    <location>
        <begin position="480"/>
        <end position="493"/>
    </location>
</feature>
<evidence type="ECO:0000256" key="1">
    <source>
        <dbReference type="ARBA" id="ARBA00013172"/>
    </source>
</evidence>
<reference evidence="7" key="1">
    <citation type="journal article" date="2016" name="Nature">
        <title>The genome of the seagrass Zostera marina reveals angiosperm adaptation to the sea.</title>
        <authorList>
            <person name="Olsen J.L."/>
            <person name="Rouze P."/>
            <person name="Verhelst B."/>
            <person name="Lin Y.-C."/>
            <person name="Bayer T."/>
            <person name="Collen J."/>
            <person name="Dattolo E."/>
            <person name="De Paoli E."/>
            <person name="Dittami S."/>
            <person name="Maumus F."/>
            <person name="Michel G."/>
            <person name="Kersting A."/>
            <person name="Lauritano C."/>
            <person name="Lohaus R."/>
            <person name="Toepel M."/>
            <person name="Tonon T."/>
            <person name="Vanneste K."/>
            <person name="Amirebrahimi M."/>
            <person name="Brakel J."/>
            <person name="Bostroem C."/>
            <person name="Chovatia M."/>
            <person name="Grimwood J."/>
            <person name="Jenkins J.W."/>
            <person name="Jueterbock A."/>
            <person name="Mraz A."/>
            <person name="Stam W.T."/>
            <person name="Tice H."/>
            <person name="Bornberg-Bauer E."/>
            <person name="Green P.J."/>
            <person name="Pearson G.A."/>
            <person name="Procaccini G."/>
            <person name="Duarte C.M."/>
            <person name="Schmutz J."/>
            <person name="Reusch T.B.H."/>
            <person name="Van de Peer Y."/>
        </authorList>
    </citation>
    <scope>NUCLEOTIDE SEQUENCE [LARGE SCALE GENOMIC DNA]</scope>
    <source>
        <strain evidence="7">cv. Finnish</strain>
    </source>
</reference>
<dbReference type="GO" id="GO:0019878">
    <property type="term" value="P:lysine biosynthetic process via aminoadipic acid"/>
    <property type="evidence" value="ECO:0000318"/>
    <property type="project" value="GO_Central"/>
</dbReference>
<sequence length="552" mass="61249">MLFSLLRLKKAQNQWSILSKMRSCMMCSCLKPMLLPSQREIHFWYITPDEVNNSCLLNQYQDLLSPLEKDGALRMYGNKFQKVALLARILVRTTISRYTNSKFSPESLKFKKNRFGKPEVDWGDSKDWVCPDLHFNISHTPSLIACGVTVGINIGVDIEEKHRQLKNNVLSFARRYFTPQEVNFLHSVSDPELQRQEFIKLWTLKESYVKALGRGFSAAPFRDFMIQFRQRRDNKNNILGMIINPCADSEFLTTNWEFAQFELARSHYAAICIGKEVCVPDRQEDMEDKKPIKLQAWKTIPFVEDVHVSRTDEITKLAAEINNRHTITVLAVGDGAIGGLSGKSVEDIKTILSIHVILDYFDLAKIHNINEKSIVVTTLLQTTGTANGQLGFLNIKRAINGDILIGSSSPGSPINSKVMKGVMARPYNISVLEVSHVIVPKPFENEGFDAPSPLASTVASSSTTAQKNGTSPTSTPSEVDIPDYDAADSDTSEADAPMVDDPVADAPVADGGEEGKSPEGDADFDDDDAGSSAGEITFGCYLTVAMIVLGYF</sequence>
<feature type="compositionally biased region" description="Polar residues" evidence="3">
    <location>
        <begin position="466"/>
        <end position="477"/>
    </location>
</feature>
<gene>
    <name evidence="6" type="ORF">ZOSMA_168G00170</name>
</gene>
<dbReference type="EC" id="2.7.8.7" evidence="1"/>
<dbReference type="STRING" id="29655.A0A0K9PTI6"/>
<accession>A0A0K9PTI6</accession>
<feature type="domain" description="4'-phosphopantetheinyl transferase" evidence="4">
    <location>
        <begin position="154"/>
        <end position="248"/>
    </location>
</feature>
<dbReference type="GO" id="GO:0005829">
    <property type="term" value="C:cytosol"/>
    <property type="evidence" value="ECO:0000318"/>
    <property type="project" value="GO_Central"/>
</dbReference>
<organism evidence="6 7">
    <name type="scientific">Zostera marina</name>
    <name type="common">Eelgrass</name>
    <dbReference type="NCBI Taxonomy" id="29655"/>
    <lineage>
        <taxon>Eukaryota</taxon>
        <taxon>Viridiplantae</taxon>
        <taxon>Streptophyta</taxon>
        <taxon>Embryophyta</taxon>
        <taxon>Tracheophyta</taxon>
        <taxon>Spermatophyta</taxon>
        <taxon>Magnoliopsida</taxon>
        <taxon>Liliopsida</taxon>
        <taxon>Zosteraceae</taxon>
        <taxon>Zostera</taxon>
    </lineage>
</organism>
<feature type="domain" description="4'-phosphopantetheinyl transferase N-terminal" evidence="5">
    <location>
        <begin position="61"/>
        <end position="144"/>
    </location>
</feature>
<dbReference type="FunFam" id="3.90.470.20:FF:000010">
    <property type="entry name" value="L-aminoadipate-semialdehyde dehydrogenase-phosphopantetheinyl transferase"/>
    <property type="match status" value="1"/>
</dbReference>